<dbReference type="AlphaFoldDB" id="A0A4V1QS66"/>
<dbReference type="OrthoDB" id="5006044at2"/>
<proteinExistence type="predicted"/>
<dbReference type="RefSeq" id="WP_129231776.1">
    <property type="nucleotide sequence ID" value="NZ_SDPO01000003.1"/>
</dbReference>
<dbReference type="Proteomes" id="UP000292935">
    <property type="component" value="Unassembled WGS sequence"/>
</dbReference>
<accession>A0A4V1QS66</accession>
<gene>
    <name evidence="1" type="ORF">ESP57_12130</name>
</gene>
<evidence type="ECO:0000313" key="2">
    <source>
        <dbReference type="Proteomes" id="UP000292935"/>
    </source>
</evidence>
<evidence type="ECO:0000313" key="1">
    <source>
        <dbReference type="EMBL" id="RXZ47323.1"/>
    </source>
</evidence>
<sequence>MIELTDIEVDEGELVAATVLPGDRQVAVLFAVDDEPVEPAEMRAIAERALSGPTADDLARIDGEVVRELTESAYEGTGHEVTADDYDLLAHELELQGVIVSPDATLVLVYEAPSQYPGMVVYCQLDEQLAIDDLSVAEADEDDDDEVETVEFDSVDALLDSLSAEPRPDAD</sequence>
<dbReference type="EMBL" id="SDPO01000003">
    <property type="protein sequence ID" value="RXZ47323.1"/>
    <property type="molecule type" value="Genomic_DNA"/>
</dbReference>
<organism evidence="1 2">
    <name type="scientific">Agromyces fucosus</name>
    <dbReference type="NCBI Taxonomy" id="41985"/>
    <lineage>
        <taxon>Bacteria</taxon>
        <taxon>Bacillati</taxon>
        <taxon>Actinomycetota</taxon>
        <taxon>Actinomycetes</taxon>
        <taxon>Micrococcales</taxon>
        <taxon>Microbacteriaceae</taxon>
        <taxon>Agromyces</taxon>
    </lineage>
</organism>
<protein>
    <submittedName>
        <fullName evidence="1">Uncharacterized protein</fullName>
    </submittedName>
</protein>
<reference evidence="1 2" key="1">
    <citation type="submission" date="2019-01" db="EMBL/GenBank/DDBJ databases">
        <authorList>
            <person name="Li J."/>
        </authorList>
    </citation>
    <scope>NUCLEOTIDE SEQUENCE [LARGE SCALE GENOMIC DNA]</scope>
    <source>
        <strain evidence="1 2">CCUG 35506</strain>
    </source>
</reference>
<keyword evidence="2" id="KW-1185">Reference proteome</keyword>
<comment type="caution">
    <text evidence="1">The sequence shown here is derived from an EMBL/GenBank/DDBJ whole genome shotgun (WGS) entry which is preliminary data.</text>
</comment>
<name>A0A4V1QS66_9MICO</name>